<protein>
    <submittedName>
        <fullName evidence="1">Uncharacterized protein</fullName>
    </submittedName>
</protein>
<organism evidence="1 2">
    <name type="scientific">Eretmocerus hayati</name>
    <dbReference type="NCBI Taxonomy" id="131215"/>
    <lineage>
        <taxon>Eukaryota</taxon>
        <taxon>Metazoa</taxon>
        <taxon>Ecdysozoa</taxon>
        <taxon>Arthropoda</taxon>
        <taxon>Hexapoda</taxon>
        <taxon>Insecta</taxon>
        <taxon>Pterygota</taxon>
        <taxon>Neoptera</taxon>
        <taxon>Endopterygota</taxon>
        <taxon>Hymenoptera</taxon>
        <taxon>Apocrita</taxon>
        <taxon>Proctotrupomorpha</taxon>
        <taxon>Chalcidoidea</taxon>
        <taxon>Aphelinidae</taxon>
        <taxon>Aphelininae</taxon>
        <taxon>Eretmocerus</taxon>
    </lineage>
</organism>
<reference evidence="1" key="1">
    <citation type="submission" date="2023-04" db="EMBL/GenBank/DDBJ databases">
        <title>A chromosome-level genome assembly of the parasitoid wasp Eretmocerus hayati.</title>
        <authorList>
            <person name="Zhong Y."/>
            <person name="Liu S."/>
            <person name="Liu Y."/>
        </authorList>
    </citation>
    <scope>NUCLEOTIDE SEQUENCE</scope>
    <source>
        <strain evidence="1">ZJU_SS_LIU_2023</strain>
    </source>
</reference>
<dbReference type="EMBL" id="CM056743">
    <property type="protein sequence ID" value="KAJ8672473.1"/>
    <property type="molecule type" value="Genomic_DNA"/>
</dbReference>
<comment type="caution">
    <text evidence="1">The sequence shown here is derived from an EMBL/GenBank/DDBJ whole genome shotgun (WGS) entry which is preliminary data.</text>
</comment>
<accession>A0ACC2NMP3</accession>
<evidence type="ECO:0000313" key="1">
    <source>
        <dbReference type="EMBL" id="KAJ8672473.1"/>
    </source>
</evidence>
<name>A0ACC2NMP3_9HYME</name>
<proteinExistence type="predicted"/>
<sequence>MLTENPEIRRLNLFGSRSHGCETIQTIPFVDSAGRSTRDVSSVTGAWWRPMIARCNNDATLFVTGHRREDAYIASHQHRRHAAQTQREAKHRRYHTAAAAWMRELRGVSSERPECADDG</sequence>
<evidence type="ECO:0000313" key="2">
    <source>
        <dbReference type="Proteomes" id="UP001239111"/>
    </source>
</evidence>
<dbReference type="Proteomes" id="UP001239111">
    <property type="component" value="Chromosome 3"/>
</dbReference>
<keyword evidence="2" id="KW-1185">Reference proteome</keyword>
<gene>
    <name evidence="1" type="ORF">QAD02_003732</name>
</gene>